<dbReference type="InterPro" id="IPR041667">
    <property type="entry name" value="Cupin_8"/>
</dbReference>
<protein>
    <recommendedName>
        <fullName evidence="2">JmjC domain-containing protein</fullName>
    </recommendedName>
</protein>
<dbReference type="PANTHER" id="PTHR12461">
    <property type="entry name" value="HYPOXIA-INDUCIBLE FACTOR 1 ALPHA INHIBITOR-RELATED"/>
    <property type="match status" value="1"/>
</dbReference>
<comment type="caution">
    <text evidence="3">The sequence shown here is derived from an EMBL/GenBank/DDBJ whole genome shotgun (WGS) entry which is preliminary data.</text>
</comment>
<dbReference type="InterPro" id="IPR003347">
    <property type="entry name" value="JmjC_dom"/>
</dbReference>
<organism evidence="3 4">
    <name type="scientific">Cytospora paraplurivora</name>
    <dbReference type="NCBI Taxonomy" id="2898453"/>
    <lineage>
        <taxon>Eukaryota</taxon>
        <taxon>Fungi</taxon>
        <taxon>Dikarya</taxon>
        <taxon>Ascomycota</taxon>
        <taxon>Pezizomycotina</taxon>
        <taxon>Sordariomycetes</taxon>
        <taxon>Sordariomycetidae</taxon>
        <taxon>Diaporthales</taxon>
        <taxon>Cytosporaceae</taxon>
        <taxon>Cytospora</taxon>
    </lineage>
</organism>
<evidence type="ECO:0000313" key="4">
    <source>
        <dbReference type="Proteomes" id="UP001320245"/>
    </source>
</evidence>
<dbReference type="SMART" id="SM00558">
    <property type="entry name" value="JmjC"/>
    <property type="match status" value="1"/>
</dbReference>
<feature type="region of interest" description="Disordered" evidence="1">
    <location>
        <begin position="264"/>
        <end position="316"/>
    </location>
</feature>
<keyword evidence="4" id="KW-1185">Reference proteome</keyword>
<gene>
    <name evidence="3" type="ORF">SLS53_007749</name>
</gene>
<feature type="domain" description="JmjC" evidence="2">
    <location>
        <begin position="445"/>
        <end position="628"/>
    </location>
</feature>
<proteinExistence type="predicted"/>
<dbReference type="PROSITE" id="PS51184">
    <property type="entry name" value="JMJC"/>
    <property type="match status" value="1"/>
</dbReference>
<evidence type="ECO:0000259" key="2">
    <source>
        <dbReference type="PROSITE" id="PS51184"/>
    </source>
</evidence>
<dbReference type="SUPFAM" id="SSF51197">
    <property type="entry name" value="Clavaminate synthase-like"/>
    <property type="match status" value="1"/>
</dbReference>
<dbReference type="Proteomes" id="UP001320245">
    <property type="component" value="Unassembled WGS sequence"/>
</dbReference>
<reference evidence="3 4" key="1">
    <citation type="journal article" date="2023" name="PLoS ONE">
        <title>Cytospora paraplurivora sp. nov. isolated from orchards with fruit tree decline syndrome in Ontario, Canada.</title>
        <authorList>
            <person name="Ilyukhin E."/>
            <person name="Nguyen H.D.T."/>
            <person name="Castle A.J."/>
            <person name="Ellouze W."/>
        </authorList>
    </citation>
    <scope>NUCLEOTIDE SEQUENCE [LARGE SCALE GENOMIC DNA]</scope>
    <source>
        <strain evidence="3 4">FDS-564</strain>
    </source>
</reference>
<dbReference type="EMBL" id="JAJSPL020000041">
    <property type="protein sequence ID" value="KAK7734972.1"/>
    <property type="molecule type" value="Genomic_DNA"/>
</dbReference>
<dbReference type="AlphaFoldDB" id="A0AAN9U7I6"/>
<evidence type="ECO:0000256" key="1">
    <source>
        <dbReference type="SAM" id="MobiDB-lite"/>
    </source>
</evidence>
<dbReference type="PANTHER" id="PTHR12461:SF101">
    <property type="entry name" value="TRNA WYBUTOSINE-SYNTHESIZING PROTEIN 4"/>
    <property type="match status" value="1"/>
</dbReference>
<evidence type="ECO:0000313" key="3">
    <source>
        <dbReference type="EMBL" id="KAK7734972.1"/>
    </source>
</evidence>
<name>A0AAN9U7I6_9PEZI</name>
<sequence length="628" mass="68782">MADAGASAGACVGADAPTGLRILCLAAAAAIRDECEDILQQASVKVNAVVEHGRQEEAALPVTDATDGARDLAGCGEPLVQLLSRQASRLLGLYEKSSSPLSVSPSPACPGRPVESDQGSLGAVRSCQGRCGRDDNGLSVLGRLDDLVSIAYSKFYAYRYHDLPLCWRQLYTDASILKFVYLYLSSPNLQTSPRLDGRGSDAAGIAATSMSERDVRVPDTTRLDELIRTLDLALILAGAGGHKRGRRWIDAAFDLLEEVWSTAGGGETRGPPLTDNVTPPAAKRPRLELPPTAPTEDSWRSRPSFSTHEPFTPPIRNPIRRVAAHTMDMAAFQRYLDSADPHRGPEPLVLTGLVDDWPARAERPWDQPSYLMARTFGGRRLVPVEIGRSYVDEGWGQKIVPFGEFLSGYIDTSFSPFSPTKDHPAQEQQQGEKPVAYLAQHQLFLQLPQLRHDILIPDQCYTAPPPHPTDPTQDQQELEVPLLNAWLGPPGTITPLHTDPYHNLLAQVVGRKYIRLYSPRETDRMRARGKEGGVEMGNTSLLDVGVVEGWDADPAAVARDEDHGDGDDEGGVEGAGRGRSRHNDIEDFRQVPFVDCILEPGDALYIPIGWWHYVRGLSVSFSVSLWWN</sequence>
<accession>A0AAN9U7I6</accession>
<dbReference type="Gene3D" id="2.60.120.650">
    <property type="entry name" value="Cupin"/>
    <property type="match status" value="1"/>
</dbReference>
<dbReference type="Pfam" id="PF13621">
    <property type="entry name" value="Cupin_8"/>
    <property type="match status" value="1"/>
</dbReference>
<feature type="region of interest" description="Disordered" evidence="1">
    <location>
        <begin position="557"/>
        <end position="581"/>
    </location>
</feature>